<dbReference type="PRINTS" id="PR00320">
    <property type="entry name" value="GPROTEINBRPT"/>
</dbReference>
<reference evidence="12 13" key="1">
    <citation type="journal article" date="2024" name="Plant J.">
        <title>Genome sequences and population genomics reveal climatic adaptation and genomic divergence between two closely related sweetgum species.</title>
        <authorList>
            <person name="Xu W.Q."/>
            <person name="Ren C.Q."/>
            <person name="Zhang X.Y."/>
            <person name="Comes H.P."/>
            <person name="Liu X.H."/>
            <person name="Li Y.G."/>
            <person name="Kettle C.J."/>
            <person name="Jalonen R."/>
            <person name="Gaisberger H."/>
            <person name="Ma Y.Z."/>
            <person name="Qiu Y.X."/>
        </authorList>
    </citation>
    <scope>NUCLEOTIDE SEQUENCE [LARGE SCALE GENOMIC DNA]</scope>
    <source>
        <strain evidence="12">Hangzhou</strain>
    </source>
</reference>
<dbReference type="InterPro" id="IPR044630">
    <property type="entry name" value="SPA1/2/3/4"/>
</dbReference>
<evidence type="ECO:0000256" key="3">
    <source>
        <dbReference type="ARBA" id="ARBA00022679"/>
    </source>
</evidence>
<accession>A0AAP0RMR1</accession>
<dbReference type="GO" id="GO:0009585">
    <property type="term" value="P:red, far-red light phototransduction"/>
    <property type="evidence" value="ECO:0007669"/>
    <property type="project" value="UniProtKB-KW"/>
</dbReference>
<dbReference type="SMART" id="SM00220">
    <property type="entry name" value="S_TKc"/>
    <property type="match status" value="1"/>
</dbReference>
<dbReference type="InterPro" id="IPR036322">
    <property type="entry name" value="WD40_repeat_dom_sf"/>
</dbReference>
<comment type="subcellular location">
    <subcellularLocation>
        <location evidence="1">Nucleus</location>
    </subcellularLocation>
</comment>
<keyword evidence="8" id="KW-0607">Phytochrome signaling pathway</keyword>
<dbReference type="PROSITE" id="PS50082">
    <property type="entry name" value="WD_REPEATS_2"/>
    <property type="match status" value="2"/>
</dbReference>
<evidence type="ECO:0000313" key="12">
    <source>
        <dbReference type="EMBL" id="KAK9280683.1"/>
    </source>
</evidence>
<dbReference type="PROSITE" id="PS50294">
    <property type="entry name" value="WD_REPEATS_REGION"/>
    <property type="match status" value="1"/>
</dbReference>
<proteinExistence type="predicted"/>
<evidence type="ECO:0000256" key="4">
    <source>
        <dbReference type="ARBA" id="ARBA00022737"/>
    </source>
</evidence>
<dbReference type="PROSITE" id="PS50011">
    <property type="entry name" value="PROTEIN_KINASE_DOM"/>
    <property type="match status" value="1"/>
</dbReference>
<dbReference type="SUPFAM" id="SSF50978">
    <property type="entry name" value="WD40 repeat-like"/>
    <property type="match status" value="1"/>
</dbReference>
<keyword evidence="5" id="KW-0833">Ubl conjugation pathway</keyword>
<evidence type="ECO:0000256" key="10">
    <source>
        <dbReference type="SAM" id="MobiDB-lite"/>
    </source>
</evidence>
<dbReference type="SMART" id="SM00320">
    <property type="entry name" value="WD40"/>
    <property type="match status" value="7"/>
</dbReference>
<dbReference type="EMBL" id="JBBPBK010000008">
    <property type="protein sequence ID" value="KAK9280683.1"/>
    <property type="molecule type" value="Genomic_DNA"/>
</dbReference>
<keyword evidence="3" id="KW-0808">Transferase</keyword>
<dbReference type="GO" id="GO:0005524">
    <property type="term" value="F:ATP binding"/>
    <property type="evidence" value="ECO:0007669"/>
    <property type="project" value="InterPro"/>
</dbReference>
<dbReference type="InterPro" id="IPR020472">
    <property type="entry name" value="WD40_PAC1"/>
</dbReference>
<dbReference type="InterPro" id="IPR001680">
    <property type="entry name" value="WD40_rpt"/>
</dbReference>
<dbReference type="GO" id="GO:0009640">
    <property type="term" value="P:photomorphogenesis"/>
    <property type="evidence" value="ECO:0007669"/>
    <property type="project" value="InterPro"/>
</dbReference>
<evidence type="ECO:0000256" key="9">
    <source>
        <dbReference type="PROSITE-ProRule" id="PRU00221"/>
    </source>
</evidence>
<gene>
    <name evidence="12" type="ORF">L1049_014381</name>
</gene>
<dbReference type="Pfam" id="PF00400">
    <property type="entry name" value="WD40"/>
    <property type="match status" value="2"/>
</dbReference>
<feature type="domain" description="Protein kinase" evidence="11">
    <location>
        <begin position="155"/>
        <end position="508"/>
    </location>
</feature>
<dbReference type="Gene3D" id="2.130.10.10">
    <property type="entry name" value="YVTN repeat-like/Quinoprotein amine dehydrogenase"/>
    <property type="match status" value="1"/>
</dbReference>
<dbReference type="Proteomes" id="UP001415857">
    <property type="component" value="Unassembled WGS sequence"/>
</dbReference>
<keyword evidence="4" id="KW-0677">Repeat</keyword>
<name>A0AAP0RMR1_LIQFO</name>
<dbReference type="GO" id="GO:0005634">
    <property type="term" value="C:nucleus"/>
    <property type="evidence" value="ECO:0007669"/>
    <property type="project" value="UniProtKB-SubCell"/>
</dbReference>
<comment type="caution">
    <text evidence="12">The sequence shown here is derived from an EMBL/GenBank/DDBJ whole genome shotgun (WGS) entry which is preliminary data.</text>
</comment>
<feature type="region of interest" description="Disordered" evidence="10">
    <location>
        <begin position="58"/>
        <end position="77"/>
    </location>
</feature>
<dbReference type="InterPro" id="IPR015943">
    <property type="entry name" value="WD40/YVTN_repeat-like_dom_sf"/>
</dbReference>
<keyword evidence="6" id="KW-0175">Coiled coil</keyword>
<evidence type="ECO:0000256" key="5">
    <source>
        <dbReference type="ARBA" id="ARBA00022786"/>
    </source>
</evidence>
<dbReference type="InterPro" id="IPR011009">
    <property type="entry name" value="Kinase-like_dom_sf"/>
</dbReference>
<dbReference type="Gene3D" id="1.10.510.10">
    <property type="entry name" value="Transferase(Phosphotransferase) domain 1"/>
    <property type="match status" value="1"/>
</dbReference>
<evidence type="ECO:0000256" key="2">
    <source>
        <dbReference type="ARBA" id="ARBA00022574"/>
    </source>
</evidence>
<feature type="repeat" description="WD" evidence="9">
    <location>
        <begin position="797"/>
        <end position="839"/>
    </location>
</feature>
<dbReference type="SUPFAM" id="SSF56112">
    <property type="entry name" value="Protein kinase-like (PK-like)"/>
    <property type="match status" value="1"/>
</dbReference>
<evidence type="ECO:0000256" key="6">
    <source>
        <dbReference type="ARBA" id="ARBA00023054"/>
    </source>
</evidence>
<organism evidence="12 13">
    <name type="scientific">Liquidambar formosana</name>
    <name type="common">Formosan gum</name>
    <dbReference type="NCBI Taxonomy" id="63359"/>
    <lineage>
        <taxon>Eukaryota</taxon>
        <taxon>Viridiplantae</taxon>
        <taxon>Streptophyta</taxon>
        <taxon>Embryophyta</taxon>
        <taxon>Tracheophyta</taxon>
        <taxon>Spermatophyta</taxon>
        <taxon>Magnoliopsida</taxon>
        <taxon>eudicotyledons</taxon>
        <taxon>Gunneridae</taxon>
        <taxon>Pentapetalae</taxon>
        <taxon>Saxifragales</taxon>
        <taxon>Altingiaceae</taxon>
        <taxon>Liquidambar</taxon>
    </lineage>
</organism>
<dbReference type="GO" id="GO:0042802">
    <property type="term" value="F:identical protein binding"/>
    <property type="evidence" value="ECO:0007669"/>
    <property type="project" value="UniProtKB-ARBA"/>
</dbReference>
<keyword evidence="7" id="KW-0539">Nucleus</keyword>
<dbReference type="InterPro" id="IPR000719">
    <property type="entry name" value="Prot_kinase_dom"/>
</dbReference>
<sequence>MYVSGRSGWPDSSPQICVDSIAGNSLNRCLTSLAGSEPPYTSPFSMNNAGDVEELTGRNYGIPNRDVVSSSDSREGMNSKLGRWQHLYQLAAGSRSKSPHGDSVSRDKDHMIFSVREDLRIIPSDIRDQKHLLSKRMNQDPEEISAHLTDGYNKIISNNTLLLGGPGSRALSSSSFSQFFVKKALKGKGVMFRNQEARAGNGVAAVCQNDETPAYVTGVASEALVNSSANNNRCSSHIIDKFGPEPSYDGISLREWLKLGCHRLNKVESLDLYKKIVELVDFAHSQGVALQDLRPSCFILLPSKRVKYTGSSAQRELQTVLNNGMNKKRLMEQDSQAYGNLGAKQQKFIEDIKSLKNQCQFTSACGFRSEAINEVDNNVTGLRDSGCTEHKAQNSSSYQGTSFATQQQSISVNDQLEERWYASPEELNERGCTFSANIYRLGVLLFELLCCFESWERHSAAMLDLHQRILPPNILSENPKEASFCLWLLHPEPLSRPTTREILQSDLLCGSQELYTGDGLPLSADDEDAKSELLLHFLISMKEKKQRHASKLVEDLGCLEADIKEVERRNLLRTSSVPSWKHEDVSNAREREIHLEDPVSSCVLSRPFSVSNSNEARLMKSMSQLENAYFSMRSQLQNTQTGAEERSDKDLPKIRERWSQVQNQNEEMCMNKKPTDRLGAFFEGLCKFARYSKFEVCGTLRNGDLLNSANVICSLSFDRDEDYIAAAGVSKKIKIFEFGALLNDTVDIHYPVVEMTTKSKLSCICWNKYIKNYLASTDYDGVIQMWDASTGQGFSQYTEHQKRAWSVDFSQVDPTKFASGSDDCSVKLWSINEKNSSNTIWNPANVCCVQFSAYSTHLLAFGSADYKIYCYDIRHTKIPWCTLAGHGKAVSYVKFIDSETLVSASTDNTLKLWDLNKTSPSALSPSACGLTFSGHTNEKNFVGLSVSDGYIACGSETNEVYTYCRSLPMPITSYKFGSIDPLSGHDIAEDNGQFVSSVCWRGKSNMVVAANSSGTIKLLQMV</sequence>
<protein>
    <recommendedName>
        <fullName evidence="11">Protein kinase domain-containing protein</fullName>
    </recommendedName>
</protein>
<dbReference type="PROSITE" id="PS00678">
    <property type="entry name" value="WD_REPEATS_1"/>
    <property type="match status" value="1"/>
</dbReference>
<dbReference type="FunFam" id="2.130.10.10:FF:000090">
    <property type="entry name" value="E3 ubiquitin-protein ligase RFWD2 isoform X1"/>
    <property type="match status" value="1"/>
</dbReference>
<evidence type="ECO:0000256" key="8">
    <source>
        <dbReference type="ARBA" id="ARBA00084091"/>
    </source>
</evidence>
<dbReference type="InterPro" id="IPR019775">
    <property type="entry name" value="WD40_repeat_CS"/>
</dbReference>
<feature type="repeat" description="WD" evidence="9">
    <location>
        <begin position="883"/>
        <end position="923"/>
    </location>
</feature>
<keyword evidence="13" id="KW-1185">Reference proteome</keyword>
<keyword evidence="2 9" id="KW-0853">WD repeat</keyword>
<evidence type="ECO:0000256" key="7">
    <source>
        <dbReference type="ARBA" id="ARBA00023242"/>
    </source>
</evidence>
<evidence type="ECO:0000259" key="11">
    <source>
        <dbReference type="PROSITE" id="PS50011"/>
    </source>
</evidence>
<dbReference type="GO" id="GO:0004672">
    <property type="term" value="F:protein kinase activity"/>
    <property type="evidence" value="ECO:0007669"/>
    <property type="project" value="InterPro"/>
</dbReference>
<dbReference type="PANTHER" id="PTHR44218">
    <property type="entry name" value="PROTEIN SPA1-RELATED 2"/>
    <property type="match status" value="1"/>
</dbReference>
<dbReference type="AlphaFoldDB" id="A0AAP0RMR1"/>
<evidence type="ECO:0000256" key="1">
    <source>
        <dbReference type="ARBA" id="ARBA00004123"/>
    </source>
</evidence>
<evidence type="ECO:0000313" key="13">
    <source>
        <dbReference type="Proteomes" id="UP001415857"/>
    </source>
</evidence>
<dbReference type="PANTHER" id="PTHR44218:SF6">
    <property type="entry name" value="PROTEIN SUPPRESSOR OF PHYA-105 1"/>
    <property type="match status" value="1"/>
</dbReference>